<dbReference type="SUPFAM" id="SSF49373">
    <property type="entry name" value="Invasin/intimin cell-adhesion fragments"/>
    <property type="match status" value="1"/>
</dbReference>
<dbReference type="STRING" id="1457250.GCA_000755225_01274"/>
<reference evidence="3 4" key="1">
    <citation type="journal article" date="2019" name="Nat. Commun.">
        <title>A new type of DNA phosphorothioation-based antiviral system in archaea.</title>
        <authorList>
            <person name="Xiong L."/>
            <person name="Liu S."/>
            <person name="Chen S."/>
            <person name="Xiao Y."/>
            <person name="Zhu B."/>
            <person name="Gao Y."/>
            <person name="Zhang Y."/>
            <person name="Chen B."/>
            <person name="Luo J."/>
            <person name="Deng Z."/>
            <person name="Chen X."/>
            <person name="Wang L."/>
            <person name="Chen S."/>
        </authorList>
    </citation>
    <scope>NUCLEOTIDE SEQUENCE [LARGE SCALE GENOMIC DNA]</scope>
    <source>
        <strain evidence="3 4">CBA1105</strain>
    </source>
</reference>
<evidence type="ECO:0000313" key="3">
    <source>
        <dbReference type="EMBL" id="QCC51216.1"/>
    </source>
</evidence>
<evidence type="ECO:0008006" key="5">
    <source>
        <dbReference type="Google" id="ProtNLM"/>
    </source>
</evidence>
<organism evidence="3 4">
    <name type="scientific">Halapricum salinum</name>
    <dbReference type="NCBI Taxonomy" id="1457250"/>
    <lineage>
        <taxon>Archaea</taxon>
        <taxon>Methanobacteriati</taxon>
        <taxon>Methanobacteriota</taxon>
        <taxon>Stenosarchaea group</taxon>
        <taxon>Halobacteria</taxon>
        <taxon>Halobacteriales</taxon>
        <taxon>Haloarculaceae</taxon>
        <taxon>Halapricum</taxon>
    </lineage>
</organism>
<dbReference type="Gene3D" id="2.60.40.10">
    <property type="entry name" value="Immunoglobulins"/>
    <property type="match status" value="1"/>
</dbReference>
<dbReference type="OrthoDB" id="121941at2157"/>
<feature type="transmembrane region" description="Helical" evidence="2">
    <location>
        <begin position="21"/>
        <end position="41"/>
    </location>
</feature>
<protein>
    <recommendedName>
        <fullName evidence="5">Big-1 domain-containing protein</fullName>
    </recommendedName>
</protein>
<gene>
    <name evidence="3" type="ORF">DV733_08150</name>
</gene>
<evidence type="ECO:0000256" key="2">
    <source>
        <dbReference type="SAM" id="Phobius"/>
    </source>
</evidence>
<keyword evidence="2" id="KW-0812">Transmembrane</keyword>
<sequence>MKAKTHISDRQFRHDDRGVSEVLGAILVFALLILLLVLIQVNAVPAANEQVEFEHNQRVVQDFQSLQDGLFRTSATGQEAAIPVETGISYPPRFFLLNPGPATGTIRTTGQQPLTIENAQSSGNVGDFWTGDRRTYATTGLAYRPDYNELQSAGTLHLEHSMVYRNFEGGNRYFDDPTSFIDGNRIRLTLLTGNVSRGGLSTSVELAPISHQRRTITIEDDGDPITIEFQTELDTPTLRNEIFDVNTTRVEKITKTGNTATMILEDGTYELTMSKIRVGSSSVEQPDAAYITDIDGNNTAVAEGTSLQLSAEVRDSFNNPVSDVDVTGTIESGPGSLEPTGTIQTDSEGKVTFQYDAPENVDGAQTVEALVEIGDGSGGVATERRVRFDLTIVDSDQSGSDSDDSSSDVNPYGPNTVQLEDAVIVENDRGTSRGNDDVQVIQVTFSNTHTDKDIDIDRARLVMYASRNQQGGGHARGPPAKALVYDTEESVGESYELIRSGDYAVTNVSDSDKLDSLTRNGGQQTYTFEMVDNSGDNFEPLQGEWFSLVLEFDDQRVTYLITPRL</sequence>
<feature type="region of interest" description="Disordered" evidence="1">
    <location>
        <begin position="325"/>
        <end position="344"/>
    </location>
</feature>
<evidence type="ECO:0000256" key="1">
    <source>
        <dbReference type="SAM" id="MobiDB-lite"/>
    </source>
</evidence>
<proteinExistence type="predicted"/>
<keyword evidence="4" id="KW-1185">Reference proteome</keyword>
<dbReference type="EMBL" id="CP031310">
    <property type="protein sequence ID" value="QCC51216.1"/>
    <property type="molecule type" value="Genomic_DNA"/>
</dbReference>
<name>A0A4D6HDC8_9EURY</name>
<dbReference type="InterPro" id="IPR013783">
    <property type="entry name" value="Ig-like_fold"/>
</dbReference>
<dbReference type="KEGG" id="hsn:DV733_08150"/>
<dbReference type="RefSeq" id="WP_049995173.1">
    <property type="nucleotide sequence ID" value="NZ_CP031310.1"/>
</dbReference>
<dbReference type="Proteomes" id="UP000296706">
    <property type="component" value="Chromosome"/>
</dbReference>
<accession>A0A4D6HDC8</accession>
<dbReference type="GeneID" id="39847830"/>
<evidence type="ECO:0000313" key="4">
    <source>
        <dbReference type="Proteomes" id="UP000296706"/>
    </source>
</evidence>
<dbReference type="InterPro" id="IPR008964">
    <property type="entry name" value="Invasin/intimin_cell_adhesion"/>
</dbReference>
<keyword evidence="2" id="KW-0472">Membrane</keyword>
<keyword evidence="2" id="KW-1133">Transmembrane helix</keyword>
<feature type="region of interest" description="Disordered" evidence="1">
    <location>
        <begin position="392"/>
        <end position="415"/>
    </location>
</feature>
<dbReference type="AlphaFoldDB" id="A0A4D6HDC8"/>